<evidence type="ECO:0000259" key="1">
    <source>
        <dbReference type="SMART" id="SM01119"/>
    </source>
</evidence>
<dbReference type="InterPro" id="IPR026956">
    <property type="entry name" value="D-ser_dehydrat-like_dom"/>
</dbReference>
<accession>A0A544VVC0</accession>
<evidence type="ECO:0000313" key="2">
    <source>
        <dbReference type="EMBL" id="TQR83946.1"/>
    </source>
</evidence>
<protein>
    <submittedName>
        <fullName evidence="2">Amino acid deaminase</fullName>
    </submittedName>
</protein>
<feature type="non-terminal residue" evidence="2">
    <location>
        <position position="1"/>
    </location>
</feature>
<feature type="domain" description="D-serine dehydratase-like" evidence="1">
    <location>
        <begin position="57"/>
        <end position="146"/>
    </location>
</feature>
<dbReference type="Pfam" id="PF14031">
    <property type="entry name" value="D-ser_dehydrat"/>
    <property type="match status" value="1"/>
</dbReference>
<proteinExistence type="predicted"/>
<sequence length="159" mass="17372">ALVTAGGSTYFDLVSDELTGWAGVGPVRTVLRSGCYLTHDDGLYGRTSPLTGAFRPALSVWAQVTSRPEPDLALVTMGRRDVSFDQDLPMAHSLSDSVVTKLNDQHAYLRVGAADRDRVEVGTWLEFGISHPCTVFDKWQMIPVLDGGGRVVDLVRTFF</sequence>
<dbReference type="EMBL" id="VIFX01000037">
    <property type="protein sequence ID" value="TQR83946.1"/>
    <property type="molecule type" value="Genomic_DNA"/>
</dbReference>
<reference evidence="2 3" key="1">
    <citation type="submission" date="2018-10" db="EMBL/GenBank/DDBJ databases">
        <title>Draft genome of Mycobacterium hodleri strain B.</title>
        <authorList>
            <person name="Amande T.J."/>
            <person name="Mcgenity T.J."/>
        </authorList>
    </citation>
    <scope>NUCLEOTIDE SEQUENCE [LARGE SCALE GENOMIC DNA]</scope>
    <source>
        <strain evidence="2 3">B</strain>
    </source>
</reference>
<comment type="caution">
    <text evidence="2">The sequence shown here is derived from an EMBL/GenBank/DDBJ whole genome shotgun (WGS) entry which is preliminary data.</text>
</comment>
<name>A0A544VVC0_9MYCO</name>
<gene>
    <name evidence="2" type="ORF">D8S82_24745</name>
</gene>
<dbReference type="InterPro" id="IPR042208">
    <property type="entry name" value="D-ser_dehydrat-like_sf"/>
</dbReference>
<keyword evidence="3" id="KW-1185">Reference proteome</keyword>
<dbReference type="Proteomes" id="UP000315759">
    <property type="component" value="Unassembled WGS sequence"/>
</dbReference>
<organism evidence="2 3">
    <name type="scientific">Mycolicibacterium hodleri</name>
    <dbReference type="NCBI Taxonomy" id="49897"/>
    <lineage>
        <taxon>Bacteria</taxon>
        <taxon>Bacillati</taxon>
        <taxon>Actinomycetota</taxon>
        <taxon>Actinomycetes</taxon>
        <taxon>Mycobacteriales</taxon>
        <taxon>Mycobacteriaceae</taxon>
        <taxon>Mycolicibacterium</taxon>
    </lineage>
</organism>
<evidence type="ECO:0000313" key="3">
    <source>
        <dbReference type="Proteomes" id="UP000315759"/>
    </source>
</evidence>
<dbReference type="SMART" id="SM01119">
    <property type="entry name" value="D-ser_dehydrat"/>
    <property type="match status" value="1"/>
</dbReference>
<dbReference type="Gene3D" id="2.40.37.20">
    <property type="entry name" value="D-serine dehydratase-like domain"/>
    <property type="match status" value="1"/>
</dbReference>
<dbReference type="AlphaFoldDB" id="A0A544VVC0"/>